<feature type="transmembrane region" description="Helical" evidence="9">
    <location>
        <begin position="225"/>
        <end position="247"/>
    </location>
</feature>
<evidence type="ECO:0000256" key="6">
    <source>
        <dbReference type="ARBA" id="ARBA00023136"/>
    </source>
</evidence>
<name>A0ABU3AYU8_9ACTN</name>
<gene>
    <name evidence="11" type="ORF">RM812_35020</name>
</gene>
<dbReference type="Gene3D" id="1.20.1720.10">
    <property type="entry name" value="Multidrug resistance protein D"/>
    <property type="match status" value="1"/>
</dbReference>
<feature type="transmembrane region" description="Helical" evidence="9">
    <location>
        <begin position="198"/>
        <end position="219"/>
    </location>
</feature>
<protein>
    <submittedName>
        <fullName evidence="11">MFS transporter</fullName>
    </submittedName>
</protein>
<feature type="transmembrane region" description="Helical" evidence="9">
    <location>
        <begin position="103"/>
        <end position="125"/>
    </location>
</feature>
<keyword evidence="6 9" id="KW-0472">Membrane</keyword>
<comment type="subcellular location">
    <subcellularLocation>
        <location evidence="1">Cell membrane</location>
        <topology evidence="1">Multi-pass membrane protein</topology>
    </subcellularLocation>
</comment>
<feature type="transmembrane region" description="Helical" evidence="9">
    <location>
        <begin position="78"/>
        <end position="97"/>
    </location>
</feature>
<dbReference type="Proteomes" id="UP001180724">
    <property type="component" value="Unassembled WGS sequence"/>
</dbReference>
<evidence type="ECO:0000256" key="2">
    <source>
        <dbReference type="ARBA" id="ARBA00022448"/>
    </source>
</evidence>
<evidence type="ECO:0000256" key="8">
    <source>
        <dbReference type="SAM" id="MobiDB-lite"/>
    </source>
</evidence>
<feature type="transmembrane region" description="Helical" evidence="9">
    <location>
        <begin position="295"/>
        <end position="317"/>
    </location>
</feature>
<dbReference type="CDD" id="cd17321">
    <property type="entry name" value="MFS_MMR_MDR_like"/>
    <property type="match status" value="1"/>
</dbReference>
<keyword evidence="3" id="KW-1003">Cell membrane</keyword>
<dbReference type="SUPFAM" id="SSF103473">
    <property type="entry name" value="MFS general substrate transporter"/>
    <property type="match status" value="1"/>
</dbReference>
<evidence type="ECO:0000256" key="7">
    <source>
        <dbReference type="ARBA" id="ARBA00023251"/>
    </source>
</evidence>
<dbReference type="InterPro" id="IPR011701">
    <property type="entry name" value="MFS"/>
</dbReference>
<keyword evidence="2" id="KW-0813">Transport</keyword>
<dbReference type="InterPro" id="IPR036259">
    <property type="entry name" value="MFS_trans_sf"/>
</dbReference>
<dbReference type="EMBL" id="JAVRFH010000059">
    <property type="protein sequence ID" value="MDT0615366.1"/>
    <property type="molecule type" value="Genomic_DNA"/>
</dbReference>
<dbReference type="PRINTS" id="PR01036">
    <property type="entry name" value="TCRTETB"/>
</dbReference>
<dbReference type="InterPro" id="IPR020846">
    <property type="entry name" value="MFS_dom"/>
</dbReference>
<keyword evidence="7" id="KW-0046">Antibiotic resistance</keyword>
<feature type="transmembrane region" description="Helical" evidence="9">
    <location>
        <begin position="359"/>
        <end position="382"/>
    </location>
</feature>
<reference evidence="11" key="1">
    <citation type="submission" date="2024-05" db="EMBL/GenBank/DDBJ databases">
        <title>30 novel species of actinomycetes from the DSMZ collection.</title>
        <authorList>
            <person name="Nouioui I."/>
        </authorList>
    </citation>
    <scope>NUCLEOTIDE SEQUENCE</scope>
    <source>
        <strain evidence="11">DSM 40712</strain>
    </source>
</reference>
<feature type="transmembrane region" description="Helical" evidence="9">
    <location>
        <begin position="164"/>
        <end position="186"/>
    </location>
</feature>
<feature type="transmembrane region" description="Helical" evidence="9">
    <location>
        <begin position="48"/>
        <end position="66"/>
    </location>
</feature>
<evidence type="ECO:0000259" key="10">
    <source>
        <dbReference type="PROSITE" id="PS50850"/>
    </source>
</evidence>
<feature type="transmembrane region" description="Helical" evidence="9">
    <location>
        <begin position="394"/>
        <end position="419"/>
    </location>
</feature>
<feature type="transmembrane region" description="Helical" evidence="9">
    <location>
        <begin position="439"/>
        <end position="460"/>
    </location>
</feature>
<evidence type="ECO:0000313" key="11">
    <source>
        <dbReference type="EMBL" id="MDT0615366.1"/>
    </source>
</evidence>
<proteinExistence type="predicted"/>
<keyword evidence="12" id="KW-1185">Reference proteome</keyword>
<dbReference type="PANTHER" id="PTHR42718">
    <property type="entry name" value="MAJOR FACILITATOR SUPERFAMILY MULTIDRUG TRANSPORTER MFSC"/>
    <property type="match status" value="1"/>
</dbReference>
<evidence type="ECO:0000256" key="5">
    <source>
        <dbReference type="ARBA" id="ARBA00022989"/>
    </source>
</evidence>
<dbReference type="RefSeq" id="WP_311582487.1">
    <property type="nucleotide sequence ID" value="NZ_JAVRFH010000059.1"/>
</dbReference>
<dbReference type="Pfam" id="PF07690">
    <property type="entry name" value="MFS_1"/>
    <property type="match status" value="1"/>
</dbReference>
<feature type="transmembrane region" description="Helical" evidence="9">
    <location>
        <begin position="267"/>
        <end position="289"/>
    </location>
</feature>
<feature type="transmembrane region" description="Helical" evidence="9">
    <location>
        <begin position="329"/>
        <end position="353"/>
    </location>
</feature>
<organism evidence="11 12">
    <name type="scientific">Streptomyces lancefieldiae</name>
    <dbReference type="NCBI Taxonomy" id="3075520"/>
    <lineage>
        <taxon>Bacteria</taxon>
        <taxon>Bacillati</taxon>
        <taxon>Actinomycetota</taxon>
        <taxon>Actinomycetes</taxon>
        <taxon>Kitasatosporales</taxon>
        <taxon>Streptomycetaceae</taxon>
        <taxon>Streptomyces</taxon>
    </lineage>
</organism>
<feature type="transmembrane region" description="Helical" evidence="9">
    <location>
        <begin position="137"/>
        <end position="158"/>
    </location>
</feature>
<feature type="region of interest" description="Disordered" evidence="8">
    <location>
        <begin position="495"/>
        <end position="514"/>
    </location>
</feature>
<accession>A0ABU3AYU8</accession>
<evidence type="ECO:0000256" key="9">
    <source>
        <dbReference type="SAM" id="Phobius"/>
    </source>
</evidence>
<dbReference type="Gene3D" id="1.20.1250.20">
    <property type="entry name" value="MFS general substrate transporter like domains"/>
    <property type="match status" value="1"/>
</dbReference>
<dbReference type="PANTHER" id="PTHR42718:SF46">
    <property type="entry name" value="BLR6921 PROTEIN"/>
    <property type="match status" value="1"/>
</dbReference>
<evidence type="ECO:0000313" key="12">
    <source>
        <dbReference type="Proteomes" id="UP001180724"/>
    </source>
</evidence>
<comment type="caution">
    <text evidence="11">The sequence shown here is derived from an EMBL/GenBank/DDBJ whole genome shotgun (WGS) entry which is preliminary data.</text>
</comment>
<keyword evidence="4 9" id="KW-0812">Transmembrane</keyword>
<feature type="domain" description="Major facilitator superfamily (MFS) profile" evidence="10">
    <location>
        <begin position="12"/>
        <end position="465"/>
    </location>
</feature>
<dbReference type="PROSITE" id="PS50850">
    <property type="entry name" value="MFS"/>
    <property type="match status" value="1"/>
</dbReference>
<evidence type="ECO:0000256" key="3">
    <source>
        <dbReference type="ARBA" id="ARBA00022475"/>
    </source>
</evidence>
<keyword evidence="5 9" id="KW-1133">Transmembrane helix</keyword>
<sequence>MTKAPAKRTGLVLFLLAFSQFIISVDYNIVYVALPDIGESLGFSAQSLQWVVSAYAVSFGGLLLFGGRAVDRIGARRLFLTGLVFYAVSSLAGGLATGQSVLIAARLVQGVGGALLFPAVMALIATSFEGSLRTKAFAVWGAAGSLGLAAGALLGGVLTDLASWRWVFFINIPLALIVLIPAPATIRPDGRMNLSVGGFDLPAALLATVGVSSIVTGLVTGPEEGWTHTLPLGALILGAVLLAAFFVTEARTREPLMPLRLLKNRPLVVSVAVLLVFQTALAAGYYVFTTYVQPVLGYSAIEAGLAFLPLTLASMIGSGKLAPKFMERFGMRVTLSSGMIVNGVGIALTAIVMTTGGSFYALLPGSVIWGIGGGLVFVSVFASAGSGVSDEEQGVASAMASTAQQVGGAVGLAVLVAVANSTFTGTYADAAKSDIVSGLRLAGVIGAGLLILGGFLALALKKDAPQQGEELPAQLPAPACGPADSCAALQKQSASSQPACGTADKEPAASGISV</sequence>
<evidence type="ECO:0000256" key="1">
    <source>
        <dbReference type="ARBA" id="ARBA00004651"/>
    </source>
</evidence>
<evidence type="ECO:0000256" key="4">
    <source>
        <dbReference type="ARBA" id="ARBA00022692"/>
    </source>
</evidence>